<dbReference type="GO" id="GO:0016746">
    <property type="term" value="F:acyltransferase activity"/>
    <property type="evidence" value="ECO:0007669"/>
    <property type="project" value="UniProtKB-KW"/>
</dbReference>
<keyword evidence="4" id="KW-1185">Reference proteome</keyword>
<feature type="transmembrane region" description="Helical" evidence="1">
    <location>
        <begin position="12"/>
        <end position="32"/>
    </location>
</feature>
<feature type="transmembrane region" description="Helical" evidence="1">
    <location>
        <begin position="208"/>
        <end position="225"/>
    </location>
</feature>
<comment type="caution">
    <text evidence="3">The sequence shown here is derived from an EMBL/GenBank/DDBJ whole genome shotgun (WGS) entry which is preliminary data.</text>
</comment>
<keyword evidence="1" id="KW-0472">Membrane</keyword>
<feature type="transmembrane region" description="Helical" evidence="1">
    <location>
        <begin position="87"/>
        <end position="109"/>
    </location>
</feature>
<feature type="transmembrane region" description="Helical" evidence="1">
    <location>
        <begin position="331"/>
        <end position="350"/>
    </location>
</feature>
<feature type="transmembrane region" description="Helical" evidence="1">
    <location>
        <begin position="169"/>
        <end position="188"/>
    </location>
</feature>
<evidence type="ECO:0000313" key="3">
    <source>
        <dbReference type="EMBL" id="MFD1063560.1"/>
    </source>
</evidence>
<protein>
    <submittedName>
        <fullName evidence="3">Acyltransferase family protein</fullName>
        <ecNumber evidence="3">2.3.-.-</ecNumber>
    </submittedName>
</protein>
<dbReference type="EC" id="2.3.-.-" evidence="3"/>
<keyword evidence="3" id="KW-0012">Acyltransferase</keyword>
<feature type="transmembrane region" description="Helical" evidence="1">
    <location>
        <begin position="44"/>
        <end position="66"/>
    </location>
</feature>
<feature type="transmembrane region" description="Helical" evidence="1">
    <location>
        <begin position="237"/>
        <end position="259"/>
    </location>
</feature>
<dbReference type="InterPro" id="IPR002656">
    <property type="entry name" value="Acyl_transf_3_dom"/>
</dbReference>
<evidence type="ECO:0000256" key="1">
    <source>
        <dbReference type="SAM" id="Phobius"/>
    </source>
</evidence>
<dbReference type="PANTHER" id="PTHR23028:SF53">
    <property type="entry name" value="ACYL_TRANSF_3 DOMAIN-CONTAINING PROTEIN"/>
    <property type="match status" value="1"/>
</dbReference>
<keyword evidence="3" id="KW-0808">Transferase</keyword>
<sequence length="364" mass="43172">MFKHPNRNFGLDCIRASAIILVVLSHCTFILPQFNSTITDGIRLLGATGVDIFFVLSGYLIGGILLNKLDCNKTAFKYLFHFWKRRWLRTLPNYFVVLSLNALLILFLGKRLLHEIWLYIPFLQNFFNPHPDFFTEAWSLSIEEYAYLILPFVIYSLLFFFKRVKATKVFFYGTLSIIIALFFFKIQFFLYAEIDTYKEWSSQFRKVVVYRLDAIYYGFIMVYLVSNHSFFKSNRKFLFLFGLFLFVILHLIIVLFGVMPQEYKLFYSASYLPIISLSIALVFPFFLELKARRRVIKLVTYISTRSYSIYLVNYSLVLLTIEHFFEPSILALILYLLLSVIFSEVLYRYVEIPFLRLRSLLVPR</sequence>
<dbReference type="EMBL" id="JBHTJL010000011">
    <property type="protein sequence ID" value="MFD1063560.1"/>
    <property type="molecule type" value="Genomic_DNA"/>
</dbReference>
<feature type="transmembrane region" description="Helical" evidence="1">
    <location>
        <begin position="307"/>
        <end position="325"/>
    </location>
</feature>
<feature type="transmembrane region" description="Helical" evidence="1">
    <location>
        <begin position="265"/>
        <end position="287"/>
    </location>
</feature>
<dbReference type="Proteomes" id="UP001597013">
    <property type="component" value="Unassembled WGS sequence"/>
</dbReference>
<name>A0ABW3NAQ8_9FLAO</name>
<proteinExistence type="predicted"/>
<gene>
    <name evidence="3" type="ORF">ACFQ1Q_09910</name>
</gene>
<accession>A0ABW3NAQ8</accession>
<dbReference type="Pfam" id="PF01757">
    <property type="entry name" value="Acyl_transf_3"/>
    <property type="match status" value="1"/>
</dbReference>
<evidence type="ECO:0000259" key="2">
    <source>
        <dbReference type="Pfam" id="PF01757"/>
    </source>
</evidence>
<keyword evidence="1" id="KW-0812">Transmembrane</keyword>
<organism evidence="3 4">
    <name type="scientific">Winogradskyella litorisediminis</name>
    <dbReference type="NCBI Taxonomy" id="1156618"/>
    <lineage>
        <taxon>Bacteria</taxon>
        <taxon>Pseudomonadati</taxon>
        <taxon>Bacteroidota</taxon>
        <taxon>Flavobacteriia</taxon>
        <taxon>Flavobacteriales</taxon>
        <taxon>Flavobacteriaceae</taxon>
        <taxon>Winogradskyella</taxon>
    </lineage>
</organism>
<keyword evidence="1" id="KW-1133">Transmembrane helix</keyword>
<dbReference type="PANTHER" id="PTHR23028">
    <property type="entry name" value="ACETYLTRANSFERASE"/>
    <property type="match status" value="1"/>
</dbReference>
<feature type="domain" description="Acyltransferase 3" evidence="2">
    <location>
        <begin position="10"/>
        <end position="347"/>
    </location>
</feature>
<feature type="transmembrane region" description="Helical" evidence="1">
    <location>
        <begin position="145"/>
        <end position="162"/>
    </location>
</feature>
<reference evidence="4" key="1">
    <citation type="journal article" date="2019" name="Int. J. Syst. Evol. Microbiol.">
        <title>The Global Catalogue of Microorganisms (GCM) 10K type strain sequencing project: providing services to taxonomists for standard genome sequencing and annotation.</title>
        <authorList>
            <consortium name="The Broad Institute Genomics Platform"/>
            <consortium name="The Broad Institute Genome Sequencing Center for Infectious Disease"/>
            <person name="Wu L."/>
            <person name="Ma J."/>
        </authorList>
    </citation>
    <scope>NUCLEOTIDE SEQUENCE [LARGE SCALE GENOMIC DNA]</scope>
    <source>
        <strain evidence="4">CCUG 62215</strain>
    </source>
</reference>
<dbReference type="RefSeq" id="WP_386130678.1">
    <property type="nucleotide sequence ID" value="NZ_JBHTJL010000011.1"/>
</dbReference>
<evidence type="ECO:0000313" key="4">
    <source>
        <dbReference type="Proteomes" id="UP001597013"/>
    </source>
</evidence>
<dbReference type="InterPro" id="IPR050879">
    <property type="entry name" value="Acyltransferase_3"/>
</dbReference>